<sequence length="218" mass="23025">MTVDTPVQVGRCHALLLWARGRHAPIGADSVMFTTVRGTRAMPVMFGVVTVIEMVVLHLLIPVLWISAVVAALSVASLVALTSSVALARVHPHVLSPTTLTLRTSGKVVATVDRSAIASARIHRRFGVVSPSLDGGRLVLPNQDGTAVDVHLFCATTVTVPAPLQRWRLDGNAHTFCLHVDDPAALVAALTRPTPDTDAGSGDAVHRSRTTAPARPAR</sequence>
<evidence type="ECO:0000256" key="2">
    <source>
        <dbReference type="SAM" id="Phobius"/>
    </source>
</evidence>
<comment type="caution">
    <text evidence="3">The sequence shown here is derived from an EMBL/GenBank/DDBJ whole genome shotgun (WGS) entry which is preliminary data.</text>
</comment>
<feature type="transmembrane region" description="Helical" evidence="2">
    <location>
        <begin position="66"/>
        <end position="88"/>
    </location>
</feature>
<dbReference type="EMBL" id="JBBPCN010000001">
    <property type="protein sequence ID" value="MEK8071307.1"/>
    <property type="molecule type" value="Genomic_DNA"/>
</dbReference>
<evidence type="ECO:0000313" key="3">
    <source>
        <dbReference type="EMBL" id="MEK8071307.1"/>
    </source>
</evidence>
<feature type="transmembrane region" description="Helical" evidence="2">
    <location>
        <begin position="41"/>
        <end position="60"/>
    </location>
</feature>
<proteinExistence type="predicted"/>
<name>A0ABU9CXN8_9NOCA</name>
<keyword evidence="4" id="KW-1185">Reference proteome</keyword>
<dbReference type="RefSeq" id="WP_341441158.1">
    <property type="nucleotide sequence ID" value="NZ_JBBPCN010000001.1"/>
</dbReference>
<keyword evidence="2" id="KW-1133">Transmembrane helix</keyword>
<evidence type="ECO:0008006" key="5">
    <source>
        <dbReference type="Google" id="ProtNLM"/>
    </source>
</evidence>
<organism evidence="3 4">
    <name type="scientific">Rhodococcus navarretei</name>
    <dbReference type="NCBI Taxonomy" id="3128981"/>
    <lineage>
        <taxon>Bacteria</taxon>
        <taxon>Bacillati</taxon>
        <taxon>Actinomycetota</taxon>
        <taxon>Actinomycetes</taxon>
        <taxon>Mycobacteriales</taxon>
        <taxon>Nocardiaceae</taxon>
        <taxon>Rhodococcus</taxon>
    </lineage>
</organism>
<evidence type="ECO:0000313" key="4">
    <source>
        <dbReference type="Proteomes" id="UP001456513"/>
    </source>
</evidence>
<accession>A0ABU9CXN8</accession>
<keyword evidence="2" id="KW-0812">Transmembrane</keyword>
<gene>
    <name evidence="3" type="ORF">AABD04_10700</name>
</gene>
<dbReference type="Proteomes" id="UP001456513">
    <property type="component" value="Unassembled WGS sequence"/>
</dbReference>
<keyword evidence="2" id="KW-0472">Membrane</keyword>
<feature type="region of interest" description="Disordered" evidence="1">
    <location>
        <begin position="192"/>
        <end position="218"/>
    </location>
</feature>
<evidence type="ECO:0000256" key="1">
    <source>
        <dbReference type="SAM" id="MobiDB-lite"/>
    </source>
</evidence>
<protein>
    <recommendedName>
        <fullName evidence="5">Integral membrane protein</fullName>
    </recommendedName>
</protein>
<reference evidence="3 4" key="1">
    <citation type="submission" date="2024-03" db="EMBL/GenBank/DDBJ databases">
        <title>Rhodococcus navarretei sp. nov. and Pseudarthrobacter quantumdoti sp. nov., two new species with the ability to biosynthesize Quantum Dots isolated from soil samples at Union Glacier, Antarctica.</title>
        <authorList>
            <person name="Vargas M."/>
        </authorList>
    </citation>
    <scope>NUCLEOTIDE SEQUENCE [LARGE SCALE GENOMIC DNA]</scope>
    <source>
        <strain evidence="3 4">EXRC-4A-4</strain>
    </source>
</reference>